<organism evidence="1 2">
    <name type="scientific">Plenodomus tracheiphilus IPT5</name>
    <dbReference type="NCBI Taxonomy" id="1408161"/>
    <lineage>
        <taxon>Eukaryota</taxon>
        <taxon>Fungi</taxon>
        <taxon>Dikarya</taxon>
        <taxon>Ascomycota</taxon>
        <taxon>Pezizomycotina</taxon>
        <taxon>Dothideomycetes</taxon>
        <taxon>Pleosporomycetidae</taxon>
        <taxon>Pleosporales</taxon>
        <taxon>Pleosporineae</taxon>
        <taxon>Leptosphaeriaceae</taxon>
        <taxon>Plenodomus</taxon>
    </lineage>
</organism>
<evidence type="ECO:0000313" key="2">
    <source>
        <dbReference type="Proteomes" id="UP000799423"/>
    </source>
</evidence>
<protein>
    <submittedName>
        <fullName evidence="1">Uncharacterized protein</fullName>
    </submittedName>
</protein>
<sequence>MPVITRTRRISWIQPSGDCQSTKNGINHAIGPILNRRYGGVLLHQPSPPADPWTFTKAAYQIPESKTGTDELAKVPQIRRPAATAGAGRPHVSTTYFRFRFRWSKPKRTPHTRRLASLIKFFQAIHPVLVLKRSFVTETSLLRGTRKVNELRRWSQSLPRMKRNAESLHANGDARKRQQQSLETLNLCASVDELPA</sequence>
<dbReference type="Proteomes" id="UP000799423">
    <property type="component" value="Unassembled WGS sequence"/>
</dbReference>
<evidence type="ECO:0000313" key="1">
    <source>
        <dbReference type="EMBL" id="KAF2853228.1"/>
    </source>
</evidence>
<dbReference type="AlphaFoldDB" id="A0A6A7BGE0"/>
<name>A0A6A7BGE0_9PLEO</name>
<accession>A0A6A7BGE0</accession>
<keyword evidence="2" id="KW-1185">Reference proteome</keyword>
<gene>
    <name evidence="1" type="ORF">T440DRAFT_515944</name>
</gene>
<dbReference type="EMBL" id="MU006296">
    <property type="protein sequence ID" value="KAF2853228.1"/>
    <property type="molecule type" value="Genomic_DNA"/>
</dbReference>
<reference evidence="1" key="1">
    <citation type="submission" date="2020-01" db="EMBL/GenBank/DDBJ databases">
        <authorList>
            <consortium name="DOE Joint Genome Institute"/>
            <person name="Haridas S."/>
            <person name="Albert R."/>
            <person name="Binder M."/>
            <person name="Bloem J."/>
            <person name="Labutti K."/>
            <person name="Salamov A."/>
            <person name="Andreopoulos B."/>
            <person name="Baker S.E."/>
            <person name="Barry K."/>
            <person name="Bills G."/>
            <person name="Bluhm B.H."/>
            <person name="Cannon C."/>
            <person name="Castanera R."/>
            <person name="Culley D.E."/>
            <person name="Daum C."/>
            <person name="Ezra D."/>
            <person name="Gonzalez J.B."/>
            <person name="Henrissat B."/>
            <person name="Kuo A."/>
            <person name="Liang C."/>
            <person name="Lipzen A."/>
            <person name="Lutzoni F."/>
            <person name="Magnuson J."/>
            <person name="Mondo S."/>
            <person name="Nolan M."/>
            <person name="Ohm R."/>
            <person name="Pangilinan J."/>
            <person name="Park H.-J."/>
            <person name="Ramirez L."/>
            <person name="Alfaro M."/>
            <person name="Sun H."/>
            <person name="Tritt A."/>
            <person name="Yoshinaga Y."/>
            <person name="Zwiers L.-H."/>
            <person name="Turgeon B.G."/>
            <person name="Goodwin S.B."/>
            <person name="Spatafora J.W."/>
            <person name="Crous P.W."/>
            <person name="Grigoriev I.V."/>
        </authorList>
    </citation>
    <scope>NUCLEOTIDE SEQUENCE</scope>
    <source>
        <strain evidence="1">IPT5</strain>
    </source>
</reference>
<proteinExistence type="predicted"/>